<organism evidence="1 2">
    <name type="scientific">Natronoglomus mannanivorans</name>
    <dbReference type="NCBI Taxonomy" id="2979990"/>
    <lineage>
        <taxon>Archaea</taxon>
        <taxon>Methanobacteriati</taxon>
        <taxon>Methanobacteriota</taxon>
        <taxon>Stenosarchaea group</taxon>
        <taxon>Halobacteria</taxon>
        <taxon>Halobacteriales</taxon>
        <taxon>Natrialbaceae</taxon>
        <taxon>Natronoglomus</taxon>
    </lineage>
</organism>
<gene>
    <name evidence="1" type="ORF">OB960_03885</name>
</gene>
<sequence length="422" mass="48562">MRVLVIGGEIPGINCESVDWQQPVNIKDYETIFINLNSILEQAESLVAPGNDIPQSVEFPSATDIMKIFRSGNRVYIFLPKTRFIDLVEVNNGDSENIEVDLLSWLPFKLDTVEEEGISVNTKTVAKNWEWYFDKNFDWPMYIRSVSLRDDQLTGQTPFDLAKGRTIAETAFSESIASAVTIRPLTDVASQFQDSMERNYTGEVYLLPLQPGYEFSEVAAKILSEIHGLSISLKEQTPQWAQNRRLPRQHEIYQEWQKLRDEFERLDHYQKLLYAKGDELEQVVLQAFEELGLETEPEVSGKRDGLVWIDDTVFVLETYGTENAVSIGKVDQLDRWVRNVRDEYGDIDVRGLLVANTYCRQPPEDRDEGLVGDPKAELQDYGYRFLETLELYNALAQQQQKNVQITDIRENLLDADLHINFS</sequence>
<protein>
    <submittedName>
        <fullName evidence="1">Uncharacterized protein</fullName>
    </submittedName>
</protein>
<proteinExistence type="predicted"/>
<reference evidence="1" key="1">
    <citation type="submission" date="2022-09" db="EMBL/GenBank/DDBJ databases">
        <title>Enrichment on poylsaccharides allowed isolation of novel metabolic and taxonomic groups of Haloarchaea.</title>
        <authorList>
            <person name="Sorokin D.Y."/>
            <person name="Elcheninov A.G."/>
            <person name="Khizhniak T.V."/>
            <person name="Kolganova T.V."/>
            <person name="Kublanov I.V."/>
        </authorList>
    </citation>
    <scope>NUCLEOTIDE SEQUENCE</scope>
    <source>
        <strain evidence="1">AArc-xg1-1</strain>
    </source>
</reference>
<evidence type="ECO:0000313" key="2">
    <source>
        <dbReference type="Proteomes" id="UP001321018"/>
    </source>
</evidence>
<dbReference type="Proteomes" id="UP001321018">
    <property type="component" value="Unassembled WGS sequence"/>
</dbReference>
<accession>A0AAP2YWZ8</accession>
<comment type="caution">
    <text evidence="1">The sequence shown here is derived from an EMBL/GenBank/DDBJ whole genome shotgun (WGS) entry which is preliminary data.</text>
</comment>
<dbReference type="EMBL" id="JAOPKA010000002">
    <property type="protein sequence ID" value="MCU4740537.1"/>
    <property type="molecule type" value="Genomic_DNA"/>
</dbReference>
<dbReference type="AlphaFoldDB" id="A0AAP2YWZ8"/>
<name>A0AAP2YWZ8_9EURY</name>
<evidence type="ECO:0000313" key="1">
    <source>
        <dbReference type="EMBL" id="MCU4740537.1"/>
    </source>
</evidence>
<dbReference type="RefSeq" id="WP_338002385.1">
    <property type="nucleotide sequence ID" value="NZ_JAOPKA010000002.1"/>
</dbReference>